<accession>A0A4P9XWN6</accession>
<dbReference type="SUPFAM" id="SSF56300">
    <property type="entry name" value="Metallo-dependent phosphatases"/>
    <property type="match status" value="1"/>
</dbReference>
<evidence type="ECO:0000256" key="3">
    <source>
        <dbReference type="ARBA" id="ARBA00023211"/>
    </source>
</evidence>
<protein>
    <submittedName>
        <fullName evidence="6">Metallo-dependent phosphatase-like protein</fullName>
    </submittedName>
</protein>
<dbReference type="GO" id="GO:0046872">
    <property type="term" value="F:metal ion binding"/>
    <property type="evidence" value="ECO:0007669"/>
    <property type="project" value="UniProtKB-KW"/>
</dbReference>
<feature type="domain" description="Serine/threonine specific protein phosphatases" evidence="5">
    <location>
        <begin position="1"/>
        <end position="99"/>
    </location>
</feature>
<dbReference type="GO" id="GO:0016787">
    <property type="term" value="F:hydrolase activity"/>
    <property type="evidence" value="ECO:0007669"/>
    <property type="project" value="InterPro"/>
</dbReference>
<evidence type="ECO:0000259" key="5">
    <source>
        <dbReference type="SMART" id="SM00156"/>
    </source>
</evidence>
<evidence type="ECO:0000256" key="2">
    <source>
        <dbReference type="ARBA" id="ARBA00022723"/>
    </source>
</evidence>
<name>A0A4P9XWN6_9FUNG</name>
<dbReference type="OrthoDB" id="445564at2759"/>
<dbReference type="InterPro" id="IPR051134">
    <property type="entry name" value="PPP_phosphatase"/>
</dbReference>
<evidence type="ECO:0000313" key="7">
    <source>
        <dbReference type="Proteomes" id="UP000271241"/>
    </source>
</evidence>
<keyword evidence="3" id="KW-0464">Manganese</keyword>
<dbReference type="STRING" id="78915.A0A4P9XWN6"/>
<proteinExistence type="predicted"/>
<keyword evidence="7" id="KW-1185">Reference proteome</keyword>
<dbReference type="PRINTS" id="PR00114">
    <property type="entry name" value="STPHPHTASE"/>
</dbReference>
<dbReference type="EMBL" id="KZ992436">
    <property type="protein sequence ID" value="RKP10803.1"/>
    <property type="molecule type" value="Genomic_DNA"/>
</dbReference>
<reference evidence="7" key="1">
    <citation type="journal article" date="2018" name="Nat. Microbiol.">
        <title>Leveraging single-cell genomics to expand the fungal tree of life.</title>
        <authorList>
            <person name="Ahrendt S.R."/>
            <person name="Quandt C.A."/>
            <person name="Ciobanu D."/>
            <person name="Clum A."/>
            <person name="Salamov A."/>
            <person name="Andreopoulos B."/>
            <person name="Cheng J.F."/>
            <person name="Woyke T."/>
            <person name="Pelin A."/>
            <person name="Henrissat B."/>
            <person name="Reynolds N.K."/>
            <person name="Benny G.L."/>
            <person name="Smith M.E."/>
            <person name="James T.Y."/>
            <person name="Grigoriev I.V."/>
        </authorList>
    </citation>
    <scope>NUCLEOTIDE SEQUENCE [LARGE SCALE GENOMIC DNA]</scope>
    <source>
        <strain evidence="7">RSA 1356</strain>
    </source>
</reference>
<dbReference type="Proteomes" id="UP000271241">
    <property type="component" value="Unassembled WGS sequence"/>
</dbReference>
<dbReference type="InterPro" id="IPR029052">
    <property type="entry name" value="Metallo-depent_PP-like"/>
</dbReference>
<dbReference type="InterPro" id="IPR006186">
    <property type="entry name" value="Ser/Thr-sp_prot-phosphatase"/>
</dbReference>
<dbReference type="PANTHER" id="PTHR45668">
    <property type="entry name" value="SERINE/THREONINE-PROTEIN PHOSPHATASE 5-RELATED"/>
    <property type="match status" value="1"/>
</dbReference>
<keyword evidence="2" id="KW-0479">Metal-binding</keyword>
<feature type="region of interest" description="Disordered" evidence="4">
    <location>
        <begin position="1"/>
        <end position="23"/>
    </location>
</feature>
<dbReference type="SMART" id="SM00156">
    <property type="entry name" value="PP2Ac"/>
    <property type="match status" value="1"/>
</dbReference>
<gene>
    <name evidence="6" type="ORF">THASP1DRAFT_27397</name>
</gene>
<dbReference type="PANTHER" id="PTHR45668:SF5">
    <property type="entry name" value="SERINE_THREONINE-PROTEIN PHOSPHATASE 5"/>
    <property type="match status" value="1"/>
</dbReference>
<comment type="cofactor">
    <cofactor evidence="1">
        <name>Mn(2+)</name>
        <dbReference type="ChEBI" id="CHEBI:29035"/>
    </cofactor>
</comment>
<evidence type="ECO:0000313" key="6">
    <source>
        <dbReference type="EMBL" id="RKP10803.1"/>
    </source>
</evidence>
<dbReference type="AlphaFoldDB" id="A0A4P9XWN6"/>
<evidence type="ECO:0000256" key="4">
    <source>
        <dbReference type="SAM" id="MobiDB-lite"/>
    </source>
</evidence>
<organism evidence="6 7">
    <name type="scientific">Thamnocephalis sphaerospora</name>
    <dbReference type="NCBI Taxonomy" id="78915"/>
    <lineage>
        <taxon>Eukaryota</taxon>
        <taxon>Fungi</taxon>
        <taxon>Fungi incertae sedis</taxon>
        <taxon>Zoopagomycota</taxon>
        <taxon>Zoopagomycotina</taxon>
        <taxon>Zoopagomycetes</taxon>
        <taxon>Zoopagales</taxon>
        <taxon>Sigmoideomycetaceae</taxon>
        <taxon>Thamnocephalis</taxon>
    </lineage>
</organism>
<sequence>MVELLWADPQPQPGRSPSKRGVGLQFGPDVTEKFLELNNLDMLIRSHEVKDNGYVIEHNGKCVTVFSAPNYCDQMGNKGAYIDVTDDMQLSYHTFDAVYRFQECEPT</sequence>
<dbReference type="Gene3D" id="3.60.21.10">
    <property type="match status" value="1"/>
</dbReference>
<evidence type="ECO:0000256" key="1">
    <source>
        <dbReference type="ARBA" id="ARBA00001936"/>
    </source>
</evidence>